<evidence type="ECO:0000313" key="11">
    <source>
        <dbReference type="EMBL" id="HIS92854.1"/>
    </source>
</evidence>
<dbReference type="PANTHER" id="PTHR21342">
    <property type="entry name" value="PHOSPHOPANTETHEINE ADENYLYLTRANSFERASE"/>
    <property type="match status" value="1"/>
</dbReference>
<feature type="binding site" evidence="9">
    <location>
        <begin position="87"/>
        <end position="89"/>
    </location>
    <ligand>
        <name>ATP</name>
        <dbReference type="ChEBI" id="CHEBI:30616"/>
    </ligand>
</feature>
<feature type="site" description="Transition state stabilizer" evidence="9">
    <location>
        <position position="16"/>
    </location>
</feature>
<dbReference type="InterPro" id="IPR001980">
    <property type="entry name" value="PPAT"/>
</dbReference>
<dbReference type="Gene3D" id="3.40.50.620">
    <property type="entry name" value="HUPs"/>
    <property type="match status" value="1"/>
</dbReference>
<feature type="binding site" evidence="9">
    <location>
        <position position="40"/>
    </location>
    <ligand>
        <name>substrate</name>
    </ligand>
</feature>
<comment type="catalytic activity">
    <reaction evidence="8 9">
        <text>(R)-4'-phosphopantetheine + ATP + H(+) = 3'-dephospho-CoA + diphosphate</text>
        <dbReference type="Rhea" id="RHEA:19801"/>
        <dbReference type="ChEBI" id="CHEBI:15378"/>
        <dbReference type="ChEBI" id="CHEBI:30616"/>
        <dbReference type="ChEBI" id="CHEBI:33019"/>
        <dbReference type="ChEBI" id="CHEBI:57328"/>
        <dbReference type="ChEBI" id="CHEBI:61723"/>
        <dbReference type="EC" id="2.7.7.3"/>
    </reaction>
</comment>
<evidence type="ECO:0000256" key="7">
    <source>
        <dbReference type="ARBA" id="ARBA00022993"/>
    </source>
</evidence>
<comment type="cofactor">
    <cofactor evidence="9">
        <name>Mg(2+)</name>
        <dbReference type="ChEBI" id="CHEBI:18420"/>
    </cofactor>
</comment>
<comment type="pathway">
    <text evidence="9">Cofactor biosynthesis; coenzyme A biosynthesis; CoA from (R)-pantothenate: step 4/5.</text>
</comment>
<feature type="binding site" evidence="9">
    <location>
        <position position="72"/>
    </location>
    <ligand>
        <name>substrate</name>
    </ligand>
</feature>
<dbReference type="SUPFAM" id="SSF52374">
    <property type="entry name" value="Nucleotidylyl transferase"/>
    <property type="match status" value="1"/>
</dbReference>
<reference evidence="11" key="2">
    <citation type="journal article" date="2021" name="PeerJ">
        <title>Extensive microbial diversity within the chicken gut microbiome revealed by metagenomics and culture.</title>
        <authorList>
            <person name="Gilroy R."/>
            <person name="Ravi A."/>
            <person name="Getino M."/>
            <person name="Pursley I."/>
            <person name="Horton D.L."/>
            <person name="Alikhan N.F."/>
            <person name="Baker D."/>
            <person name="Gharbi K."/>
            <person name="Hall N."/>
            <person name="Watson M."/>
            <person name="Adriaenssens E.M."/>
            <person name="Foster-Nyarko E."/>
            <person name="Jarju S."/>
            <person name="Secka A."/>
            <person name="Antonio M."/>
            <person name="Oren A."/>
            <person name="Chaudhuri R.R."/>
            <person name="La Ragione R."/>
            <person name="Hildebrand F."/>
            <person name="Pallen M.J."/>
        </authorList>
    </citation>
    <scope>NUCLEOTIDE SEQUENCE</scope>
    <source>
        <strain evidence="11">13766</strain>
    </source>
</reference>
<reference evidence="11" key="1">
    <citation type="submission" date="2020-10" db="EMBL/GenBank/DDBJ databases">
        <authorList>
            <person name="Gilroy R."/>
        </authorList>
    </citation>
    <scope>NUCLEOTIDE SEQUENCE</scope>
    <source>
        <strain evidence="11">13766</strain>
    </source>
</reference>
<dbReference type="AlphaFoldDB" id="A0A9D1G0J3"/>
<dbReference type="EMBL" id="DVJN01000153">
    <property type="protein sequence ID" value="HIS92854.1"/>
    <property type="molecule type" value="Genomic_DNA"/>
</dbReference>
<keyword evidence="1 9" id="KW-0963">Cytoplasm</keyword>
<feature type="binding site" evidence="9">
    <location>
        <position position="97"/>
    </location>
    <ligand>
        <name>ATP</name>
        <dbReference type="ChEBI" id="CHEBI:30616"/>
    </ligand>
</feature>
<dbReference type="GO" id="GO:0005524">
    <property type="term" value="F:ATP binding"/>
    <property type="evidence" value="ECO:0007669"/>
    <property type="project" value="UniProtKB-KW"/>
</dbReference>
<evidence type="ECO:0000256" key="1">
    <source>
        <dbReference type="ARBA" id="ARBA00022490"/>
    </source>
</evidence>
<evidence type="ECO:0000256" key="8">
    <source>
        <dbReference type="ARBA" id="ARBA00029346"/>
    </source>
</evidence>
<accession>A0A9D1G0J3</accession>
<evidence type="ECO:0000256" key="9">
    <source>
        <dbReference type="HAMAP-Rule" id="MF_00151"/>
    </source>
</evidence>
<dbReference type="Pfam" id="PF01467">
    <property type="entry name" value="CTP_transf_like"/>
    <property type="match status" value="1"/>
</dbReference>
<keyword evidence="3 9" id="KW-0548">Nucleotidyltransferase</keyword>
<keyword evidence="2 9" id="KW-0808">Transferase</keyword>
<comment type="caution">
    <text evidence="11">The sequence shown here is derived from an EMBL/GenBank/DDBJ whole genome shotgun (WGS) entry which is preliminary data.</text>
</comment>
<keyword evidence="4 9" id="KW-0547">Nucleotide-binding</keyword>
<feature type="binding site" evidence="9">
    <location>
        <begin position="121"/>
        <end position="127"/>
    </location>
    <ligand>
        <name>ATP</name>
        <dbReference type="ChEBI" id="CHEBI:30616"/>
    </ligand>
</feature>
<dbReference type="GO" id="GO:0015937">
    <property type="term" value="P:coenzyme A biosynthetic process"/>
    <property type="evidence" value="ECO:0007669"/>
    <property type="project" value="UniProtKB-UniRule"/>
</dbReference>
<keyword evidence="6 9" id="KW-0460">Magnesium</keyword>
<dbReference type="Proteomes" id="UP000824140">
    <property type="component" value="Unassembled WGS sequence"/>
</dbReference>
<feature type="binding site" evidence="9">
    <location>
        <begin position="8"/>
        <end position="9"/>
    </location>
    <ligand>
        <name>ATP</name>
        <dbReference type="ChEBI" id="CHEBI:30616"/>
    </ligand>
</feature>
<dbReference type="InterPro" id="IPR004821">
    <property type="entry name" value="Cyt_trans-like"/>
</dbReference>
<evidence type="ECO:0000256" key="3">
    <source>
        <dbReference type="ARBA" id="ARBA00022695"/>
    </source>
</evidence>
<dbReference type="InterPro" id="IPR014729">
    <property type="entry name" value="Rossmann-like_a/b/a_fold"/>
</dbReference>
<evidence type="ECO:0000313" key="12">
    <source>
        <dbReference type="Proteomes" id="UP000824140"/>
    </source>
</evidence>
<dbReference type="HAMAP" id="MF_00151">
    <property type="entry name" value="PPAT_bact"/>
    <property type="match status" value="1"/>
</dbReference>
<dbReference type="NCBIfam" id="TIGR00125">
    <property type="entry name" value="cyt_tran_rel"/>
    <property type="match status" value="1"/>
</dbReference>
<dbReference type="GO" id="GO:0005737">
    <property type="term" value="C:cytoplasm"/>
    <property type="evidence" value="ECO:0007669"/>
    <property type="project" value="UniProtKB-SubCell"/>
</dbReference>
<gene>
    <name evidence="9 11" type="primary">coaD</name>
    <name evidence="11" type="ORF">IAA84_07575</name>
</gene>
<dbReference type="EC" id="2.7.7.3" evidence="9"/>
<dbReference type="NCBIfam" id="TIGR01510">
    <property type="entry name" value="coaD_prev_kdtB"/>
    <property type="match status" value="1"/>
</dbReference>
<comment type="subunit">
    <text evidence="9">Homohexamer.</text>
</comment>
<evidence type="ECO:0000256" key="5">
    <source>
        <dbReference type="ARBA" id="ARBA00022840"/>
    </source>
</evidence>
<evidence type="ECO:0000256" key="2">
    <source>
        <dbReference type="ARBA" id="ARBA00022679"/>
    </source>
</evidence>
<evidence type="ECO:0000259" key="10">
    <source>
        <dbReference type="Pfam" id="PF01467"/>
    </source>
</evidence>
<evidence type="ECO:0000256" key="6">
    <source>
        <dbReference type="ARBA" id="ARBA00022842"/>
    </source>
</evidence>
<dbReference type="GO" id="GO:0004595">
    <property type="term" value="F:pantetheine-phosphate adenylyltransferase activity"/>
    <property type="evidence" value="ECO:0007669"/>
    <property type="project" value="UniProtKB-UniRule"/>
</dbReference>
<dbReference type="PRINTS" id="PR01020">
    <property type="entry name" value="LPSBIOSNTHSS"/>
</dbReference>
<organism evidence="11 12">
    <name type="scientific">Candidatus Alectryocaccomicrobium excrementavium</name>
    <dbReference type="NCBI Taxonomy" id="2840668"/>
    <lineage>
        <taxon>Bacteria</taxon>
        <taxon>Bacillati</taxon>
        <taxon>Bacillota</taxon>
        <taxon>Clostridia</taxon>
        <taxon>Candidatus Alectryocaccomicrobium</taxon>
    </lineage>
</organism>
<comment type="function">
    <text evidence="9">Reversibly transfers an adenylyl group from ATP to 4'-phosphopantetheine, yielding dephospho-CoA (dPCoA) and pyrophosphate.</text>
</comment>
<keyword evidence="7 9" id="KW-0173">Coenzyme A biosynthesis</keyword>
<feature type="domain" description="Cytidyltransferase-like" evidence="10">
    <location>
        <begin position="4"/>
        <end position="129"/>
    </location>
</feature>
<protein>
    <recommendedName>
        <fullName evidence="9">Phosphopantetheine adenylyltransferase</fullName>
        <ecNumber evidence="9">2.7.7.3</ecNumber>
    </recommendedName>
    <alternativeName>
        <fullName evidence="9">Dephospho-CoA pyrophosphorylase</fullName>
    </alternativeName>
    <alternativeName>
        <fullName evidence="9">Pantetheine-phosphate adenylyltransferase</fullName>
        <shortName evidence="9">PPAT</shortName>
    </alternativeName>
</protein>
<dbReference type="PANTHER" id="PTHR21342:SF1">
    <property type="entry name" value="PHOSPHOPANTETHEINE ADENYLYLTRANSFERASE"/>
    <property type="match status" value="1"/>
</dbReference>
<proteinExistence type="inferred from homology"/>
<feature type="binding site" evidence="9">
    <location>
        <position position="16"/>
    </location>
    <ligand>
        <name>ATP</name>
        <dbReference type="ChEBI" id="CHEBI:30616"/>
    </ligand>
</feature>
<comment type="similarity">
    <text evidence="9">Belongs to the bacterial CoaD family.</text>
</comment>
<name>A0A9D1G0J3_9FIRM</name>
<sequence>MIGLYAGSFSVPTMGHMDMICRAASVLDGLVVAVLANPEKRYAFSPQKRARWLEIATADLPNVRVVWDNGLLVDVARRCGAGIIVRGVRGESDLGYEMPLAQANRHLSGLDTLFFVARPELAYLSSTIVMDIARHGGDIAGMVPAQIADDIVNSIKEC</sequence>
<evidence type="ECO:0000256" key="4">
    <source>
        <dbReference type="ARBA" id="ARBA00022741"/>
    </source>
</evidence>
<keyword evidence="5 9" id="KW-0067">ATP-binding</keyword>
<comment type="subcellular location">
    <subcellularLocation>
        <location evidence="9">Cytoplasm</location>
    </subcellularLocation>
</comment>
<feature type="binding site" evidence="9">
    <location>
        <position position="86"/>
    </location>
    <ligand>
        <name>substrate</name>
    </ligand>
</feature>
<feature type="binding site" evidence="9">
    <location>
        <position position="8"/>
    </location>
    <ligand>
        <name>substrate</name>
    </ligand>
</feature>